<evidence type="ECO:0000313" key="10">
    <source>
        <dbReference type="Proteomes" id="UP000027120"/>
    </source>
</evidence>
<dbReference type="PRINTS" id="PR00359">
    <property type="entry name" value="BP450"/>
</dbReference>
<comment type="similarity">
    <text evidence="3 8">Belongs to the cytochrome P450 family.</text>
</comment>
<gene>
    <name evidence="9" type="ORF">CISIN_1g017149mg</name>
</gene>
<dbReference type="InterPro" id="IPR017972">
    <property type="entry name" value="Cyt_P450_CS"/>
</dbReference>
<evidence type="ECO:0000256" key="2">
    <source>
        <dbReference type="ARBA" id="ARBA00004721"/>
    </source>
</evidence>
<evidence type="ECO:0000256" key="3">
    <source>
        <dbReference type="ARBA" id="ARBA00010617"/>
    </source>
</evidence>
<keyword evidence="8" id="KW-0349">Heme</keyword>
<dbReference type="GO" id="GO:0004497">
    <property type="term" value="F:monooxygenase activity"/>
    <property type="evidence" value="ECO:0000318"/>
    <property type="project" value="GO_Central"/>
</dbReference>
<dbReference type="SUPFAM" id="SSF48264">
    <property type="entry name" value="Cytochrome P450"/>
    <property type="match status" value="1"/>
</dbReference>
<dbReference type="PANTHER" id="PTHR24286">
    <property type="entry name" value="CYTOCHROME P450 26"/>
    <property type="match status" value="1"/>
</dbReference>
<evidence type="ECO:0008006" key="11">
    <source>
        <dbReference type="Google" id="ProtNLM"/>
    </source>
</evidence>
<accession>A0A067F8Z4</accession>
<dbReference type="EMBL" id="KK784918">
    <property type="protein sequence ID" value="KDO62610.1"/>
    <property type="molecule type" value="Genomic_DNA"/>
</dbReference>
<evidence type="ECO:0000256" key="1">
    <source>
        <dbReference type="ARBA" id="ARBA00004167"/>
    </source>
</evidence>
<sequence length="376" mass="42869">MIALLIIFLLVFPIFLLLTRRRSSAKGLPPGSLGIPIIGQSLAFLHAIRSNTAEQWLELRARKYDPISKLNLFGKPTIFIHGQAANKLVFSSDSNSISNQQTQAITLILGDRSLLNLTGQDHRRVRDALLSFLKPESLKKYVGKIDGEIRQHIEFHRQGKEQVTVLPLMKTLTFNIICSFLFGLERGKQRDQFLGGLQDMIKGAWAVPVNLPFKTRRMNLTIRSFKQEEIAKGKQRGEFLTWEDLAKMFPPIFGGFRKALKDIEYGRYVIPEGWQIFWVASVTHMDDTIFPEPSKFDPSIFENQASIPPYCYVPFGAGPRICPGYEFARIETLVAIHYIITHFKWKLLCSDNFFSRNPTSFPSKGLPVQITPKKIL</sequence>
<dbReference type="GO" id="GO:0020037">
    <property type="term" value="F:heme binding"/>
    <property type="evidence" value="ECO:0007669"/>
    <property type="project" value="InterPro"/>
</dbReference>
<evidence type="ECO:0000256" key="8">
    <source>
        <dbReference type="RuleBase" id="RU000461"/>
    </source>
</evidence>
<dbReference type="InterPro" id="IPR036396">
    <property type="entry name" value="Cyt_P450_sf"/>
</dbReference>
<keyword evidence="6" id="KW-1133">Transmembrane helix</keyword>
<comment type="subcellular location">
    <subcellularLocation>
        <location evidence="1">Membrane</location>
        <topology evidence="1">Single-pass membrane protein</topology>
    </subcellularLocation>
</comment>
<dbReference type="Proteomes" id="UP000027120">
    <property type="component" value="Unassembled WGS sequence"/>
</dbReference>
<keyword evidence="8" id="KW-0503">Monooxygenase</keyword>
<keyword evidence="5 8" id="KW-0479">Metal-binding</keyword>
<comment type="pathway">
    <text evidence="2">Secondary metabolite biosynthesis; terpenoid biosynthesis.</text>
</comment>
<evidence type="ECO:0000256" key="7">
    <source>
        <dbReference type="ARBA" id="ARBA00023004"/>
    </source>
</evidence>
<dbReference type="GO" id="GO:0016705">
    <property type="term" value="F:oxidoreductase activity, acting on paired donors, with incorporation or reduction of molecular oxygen"/>
    <property type="evidence" value="ECO:0007669"/>
    <property type="project" value="InterPro"/>
</dbReference>
<evidence type="ECO:0000256" key="5">
    <source>
        <dbReference type="ARBA" id="ARBA00022723"/>
    </source>
</evidence>
<dbReference type="InterPro" id="IPR001128">
    <property type="entry name" value="Cyt_P450"/>
</dbReference>
<name>A0A067F8Z4_CITSI</name>
<protein>
    <recommendedName>
        <fullName evidence="11">Cytochrome P450</fullName>
    </recommendedName>
</protein>
<proteinExistence type="inferred from homology"/>
<keyword evidence="10" id="KW-1185">Reference proteome</keyword>
<keyword evidence="6" id="KW-0472">Membrane</keyword>
<dbReference type="Pfam" id="PF00067">
    <property type="entry name" value="p450"/>
    <property type="match status" value="2"/>
</dbReference>
<dbReference type="SMR" id="A0A067F8Z4"/>
<dbReference type="GO" id="GO:0016020">
    <property type="term" value="C:membrane"/>
    <property type="evidence" value="ECO:0007669"/>
    <property type="project" value="UniProtKB-SubCell"/>
</dbReference>
<keyword evidence="7 8" id="KW-0408">Iron</keyword>
<dbReference type="GO" id="GO:0005506">
    <property type="term" value="F:iron ion binding"/>
    <property type="evidence" value="ECO:0007669"/>
    <property type="project" value="InterPro"/>
</dbReference>
<dbReference type="Gene3D" id="1.10.630.10">
    <property type="entry name" value="Cytochrome P450"/>
    <property type="match status" value="2"/>
</dbReference>
<evidence type="ECO:0000313" key="9">
    <source>
        <dbReference type="EMBL" id="KDO62610.1"/>
    </source>
</evidence>
<dbReference type="AlphaFoldDB" id="A0A067F8Z4"/>
<organism evidence="9 10">
    <name type="scientific">Citrus sinensis</name>
    <name type="common">Sweet orange</name>
    <name type="synonym">Citrus aurantium var. sinensis</name>
    <dbReference type="NCBI Taxonomy" id="2711"/>
    <lineage>
        <taxon>Eukaryota</taxon>
        <taxon>Viridiplantae</taxon>
        <taxon>Streptophyta</taxon>
        <taxon>Embryophyta</taxon>
        <taxon>Tracheophyta</taxon>
        <taxon>Spermatophyta</taxon>
        <taxon>Magnoliopsida</taxon>
        <taxon>eudicotyledons</taxon>
        <taxon>Gunneridae</taxon>
        <taxon>Pentapetalae</taxon>
        <taxon>rosids</taxon>
        <taxon>malvids</taxon>
        <taxon>Sapindales</taxon>
        <taxon>Rutaceae</taxon>
        <taxon>Aurantioideae</taxon>
        <taxon>Citrus</taxon>
    </lineage>
</organism>
<dbReference type="InterPro" id="IPR002397">
    <property type="entry name" value="Cyt_P450_B"/>
</dbReference>
<reference evidence="9 10" key="1">
    <citation type="submission" date="2014-04" db="EMBL/GenBank/DDBJ databases">
        <authorList>
            <consortium name="International Citrus Genome Consortium"/>
            <person name="Gmitter F."/>
            <person name="Chen C."/>
            <person name="Farmerie W."/>
            <person name="Harkins T."/>
            <person name="Desany B."/>
            <person name="Mohiuddin M."/>
            <person name="Kodira C."/>
            <person name="Borodovsky M."/>
            <person name="Lomsadze A."/>
            <person name="Burns P."/>
            <person name="Jenkins J."/>
            <person name="Prochnik S."/>
            <person name="Shu S."/>
            <person name="Chapman J."/>
            <person name="Pitluck S."/>
            <person name="Schmutz J."/>
            <person name="Rokhsar D."/>
        </authorList>
    </citation>
    <scope>NUCLEOTIDE SEQUENCE</scope>
</reference>
<evidence type="ECO:0000256" key="6">
    <source>
        <dbReference type="ARBA" id="ARBA00022989"/>
    </source>
</evidence>
<evidence type="ECO:0000256" key="4">
    <source>
        <dbReference type="ARBA" id="ARBA00022692"/>
    </source>
</evidence>
<keyword evidence="8" id="KW-0560">Oxidoreductase</keyword>
<keyword evidence="4" id="KW-0812">Transmembrane</keyword>
<dbReference type="PROSITE" id="PS00086">
    <property type="entry name" value="CYTOCHROME_P450"/>
    <property type="match status" value="1"/>
</dbReference>
<dbReference type="PANTHER" id="PTHR24286:SF190">
    <property type="entry name" value="CYTOCHROME P450"/>
    <property type="match status" value="1"/>
</dbReference>